<comment type="caution">
    <text evidence="1">The sequence shown here is derived from an EMBL/GenBank/DDBJ whole genome shotgun (WGS) entry which is preliminary data.</text>
</comment>
<protein>
    <submittedName>
        <fullName evidence="1">Uncharacterized protein</fullName>
    </submittedName>
</protein>
<keyword evidence="2" id="KW-1185">Reference proteome</keyword>
<sequence>MGVETGDGGRLDRDSFDLPQVGTRRRAGAAQIAIRRAHDHLVPCIAEVGREAGDAGRVYAIVVRDRDPHISPFASPGDQAVMSMSGVVPMKSCW</sequence>
<organism evidence="1 2">
    <name type="scientific">Nocardioides soli</name>
    <dbReference type="NCBI Taxonomy" id="1036020"/>
    <lineage>
        <taxon>Bacteria</taxon>
        <taxon>Bacillati</taxon>
        <taxon>Actinomycetota</taxon>
        <taxon>Actinomycetes</taxon>
        <taxon>Propionibacteriales</taxon>
        <taxon>Nocardioidaceae</taxon>
        <taxon>Nocardioides</taxon>
    </lineage>
</organism>
<evidence type="ECO:0000313" key="2">
    <source>
        <dbReference type="Proteomes" id="UP000589626"/>
    </source>
</evidence>
<accession>A0A7W4VW42</accession>
<proteinExistence type="predicted"/>
<name>A0A7W4VW42_9ACTN</name>
<gene>
    <name evidence="1" type="ORF">FHU40_002679</name>
</gene>
<evidence type="ECO:0000313" key="1">
    <source>
        <dbReference type="EMBL" id="MBB3042861.1"/>
    </source>
</evidence>
<dbReference type="Proteomes" id="UP000589626">
    <property type="component" value="Unassembled WGS sequence"/>
</dbReference>
<reference evidence="1 2" key="1">
    <citation type="submission" date="2020-08" db="EMBL/GenBank/DDBJ databases">
        <title>Sequencing the genomes of 1000 actinobacteria strains.</title>
        <authorList>
            <person name="Klenk H.-P."/>
        </authorList>
    </citation>
    <scope>NUCLEOTIDE SEQUENCE [LARGE SCALE GENOMIC DNA]</scope>
    <source>
        <strain evidence="1 2">DSM 105498</strain>
    </source>
</reference>
<dbReference type="EMBL" id="JACHWR010000002">
    <property type="protein sequence ID" value="MBB3042861.1"/>
    <property type="molecule type" value="Genomic_DNA"/>
</dbReference>
<dbReference type="AlphaFoldDB" id="A0A7W4VW42"/>